<comment type="subcellular location">
    <subcellularLocation>
        <location evidence="1">Cytoplasm</location>
    </subcellularLocation>
</comment>
<dbReference type="SUPFAM" id="SSF46894">
    <property type="entry name" value="C-terminal effector domain of the bipartite response regulators"/>
    <property type="match status" value="1"/>
</dbReference>
<dbReference type="PROSITE" id="PS51755">
    <property type="entry name" value="OMPR_PHOB"/>
    <property type="match status" value="1"/>
</dbReference>
<dbReference type="RefSeq" id="WP_013010762.1">
    <property type="nucleotide sequence ID" value="NC_013943.1"/>
</dbReference>
<evidence type="ECO:0000256" key="9">
    <source>
        <dbReference type="PROSITE-ProRule" id="PRU01091"/>
    </source>
</evidence>
<sequence length="234" mass="26901">MSHNILIVDDDIKLCKMLSRYLRDYSYSVDVINNPLMLEKYLKSSKPSVIILDIMMPHINGFDLCKKLRKNSDIPVIMLSARGEVEDRIAGLEAGADDYLAKPFEPRELIARIYAVIKRFEHSEDTANNAAVYQYGELSIDTDKYKATMDGSNLELTKTEFIILSLMVRNPYILLSRDRLYNELTGFDCDAYNRTVDISVSRLRTKLNDDPKSPKYIKTVWGEGYMFIADKLDT</sequence>
<dbReference type="SMART" id="SM00448">
    <property type="entry name" value="REC"/>
    <property type="match status" value="1"/>
</dbReference>
<keyword evidence="6 9" id="KW-0238">DNA-binding</keyword>
<dbReference type="CDD" id="cd00383">
    <property type="entry name" value="trans_reg_C"/>
    <property type="match status" value="1"/>
</dbReference>
<dbReference type="PANTHER" id="PTHR48111">
    <property type="entry name" value="REGULATOR OF RPOS"/>
    <property type="match status" value="1"/>
</dbReference>
<dbReference type="STRING" id="522772.Dacet_1474"/>
<keyword evidence="7" id="KW-0804">Transcription</keyword>
<dbReference type="PROSITE" id="PS50110">
    <property type="entry name" value="RESPONSE_REGULATORY"/>
    <property type="match status" value="1"/>
</dbReference>
<evidence type="ECO:0000256" key="1">
    <source>
        <dbReference type="ARBA" id="ARBA00004496"/>
    </source>
</evidence>
<evidence type="ECO:0000259" key="11">
    <source>
        <dbReference type="PROSITE" id="PS51755"/>
    </source>
</evidence>
<dbReference type="EMBL" id="CP001968">
    <property type="protein sequence ID" value="ADD68244.1"/>
    <property type="molecule type" value="Genomic_DNA"/>
</dbReference>
<evidence type="ECO:0000256" key="5">
    <source>
        <dbReference type="ARBA" id="ARBA00023015"/>
    </source>
</evidence>
<evidence type="ECO:0000259" key="10">
    <source>
        <dbReference type="PROSITE" id="PS50110"/>
    </source>
</evidence>
<accession>D4H895</accession>
<dbReference type="GO" id="GO:0000976">
    <property type="term" value="F:transcription cis-regulatory region binding"/>
    <property type="evidence" value="ECO:0007669"/>
    <property type="project" value="TreeGrafter"/>
</dbReference>
<dbReference type="InterPro" id="IPR011006">
    <property type="entry name" value="CheY-like_superfamily"/>
</dbReference>
<dbReference type="Gene3D" id="1.10.10.10">
    <property type="entry name" value="Winged helix-like DNA-binding domain superfamily/Winged helix DNA-binding domain"/>
    <property type="match status" value="1"/>
</dbReference>
<dbReference type="InParanoid" id="D4H895"/>
<dbReference type="Proteomes" id="UP000002012">
    <property type="component" value="Chromosome"/>
</dbReference>
<organism evidence="12 13">
    <name type="scientific">Denitrovibrio acetiphilus (strain DSM 12809 / NBRC 114555 / N2460)</name>
    <dbReference type="NCBI Taxonomy" id="522772"/>
    <lineage>
        <taxon>Bacteria</taxon>
        <taxon>Pseudomonadati</taxon>
        <taxon>Deferribacterota</taxon>
        <taxon>Deferribacteres</taxon>
        <taxon>Deferribacterales</taxon>
        <taxon>Geovibrionaceae</taxon>
        <taxon>Denitrovibrio</taxon>
    </lineage>
</organism>
<dbReference type="FunCoup" id="D4H895">
    <property type="interactions" value="275"/>
</dbReference>
<dbReference type="eggNOG" id="COG0745">
    <property type="taxonomic scope" value="Bacteria"/>
</dbReference>
<dbReference type="AlphaFoldDB" id="D4H895"/>
<protein>
    <submittedName>
        <fullName evidence="12">Two component transcriptional regulator, winged helix family</fullName>
    </submittedName>
</protein>
<name>D4H895_DENA2</name>
<dbReference type="GO" id="GO:0000156">
    <property type="term" value="F:phosphorelay response regulator activity"/>
    <property type="evidence" value="ECO:0007669"/>
    <property type="project" value="TreeGrafter"/>
</dbReference>
<feature type="domain" description="Response regulatory" evidence="10">
    <location>
        <begin position="4"/>
        <end position="117"/>
    </location>
</feature>
<dbReference type="InterPro" id="IPR039420">
    <property type="entry name" value="WalR-like"/>
</dbReference>
<evidence type="ECO:0000256" key="2">
    <source>
        <dbReference type="ARBA" id="ARBA00022490"/>
    </source>
</evidence>
<dbReference type="KEGG" id="dap:Dacet_1474"/>
<dbReference type="OrthoDB" id="9790442at2"/>
<keyword evidence="3 8" id="KW-0597">Phosphoprotein</keyword>
<dbReference type="InterPro" id="IPR036388">
    <property type="entry name" value="WH-like_DNA-bd_sf"/>
</dbReference>
<evidence type="ECO:0000313" key="13">
    <source>
        <dbReference type="Proteomes" id="UP000002012"/>
    </source>
</evidence>
<dbReference type="FunFam" id="1.10.10.10:FF:000099">
    <property type="entry name" value="Two-component system response regulator TorR"/>
    <property type="match status" value="1"/>
</dbReference>
<dbReference type="SUPFAM" id="SSF52172">
    <property type="entry name" value="CheY-like"/>
    <property type="match status" value="1"/>
</dbReference>
<keyword evidence="5" id="KW-0805">Transcription regulation</keyword>
<dbReference type="InterPro" id="IPR001867">
    <property type="entry name" value="OmpR/PhoB-type_DNA-bd"/>
</dbReference>
<keyword evidence="13" id="KW-1185">Reference proteome</keyword>
<evidence type="ECO:0000256" key="7">
    <source>
        <dbReference type="ARBA" id="ARBA00023163"/>
    </source>
</evidence>
<dbReference type="PANTHER" id="PTHR48111:SF1">
    <property type="entry name" value="TWO-COMPONENT RESPONSE REGULATOR ORR33"/>
    <property type="match status" value="1"/>
</dbReference>
<dbReference type="InterPro" id="IPR001789">
    <property type="entry name" value="Sig_transdc_resp-reg_receiver"/>
</dbReference>
<dbReference type="Gene3D" id="3.40.50.2300">
    <property type="match status" value="1"/>
</dbReference>
<evidence type="ECO:0000256" key="3">
    <source>
        <dbReference type="ARBA" id="ARBA00022553"/>
    </source>
</evidence>
<keyword evidence="4" id="KW-0902">Two-component regulatory system</keyword>
<keyword evidence="2" id="KW-0963">Cytoplasm</keyword>
<dbReference type="SMART" id="SM00862">
    <property type="entry name" value="Trans_reg_C"/>
    <property type="match status" value="1"/>
</dbReference>
<evidence type="ECO:0000256" key="8">
    <source>
        <dbReference type="PROSITE-ProRule" id="PRU00169"/>
    </source>
</evidence>
<reference evidence="12 13" key="1">
    <citation type="journal article" date="2010" name="Stand. Genomic Sci.">
        <title>Complete genome sequence of Denitrovibrio acetiphilus type strain (N2460).</title>
        <authorList>
            <person name="Kiss H."/>
            <person name="Lang E."/>
            <person name="Lapidus A."/>
            <person name="Copeland A."/>
            <person name="Nolan M."/>
            <person name="Glavina Del Rio T."/>
            <person name="Chen F."/>
            <person name="Lucas S."/>
            <person name="Tice H."/>
            <person name="Cheng J.F."/>
            <person name="Han C."/>
            <person name="Goodwin L."/>
            <person name="Pitluck S."/>
            <person name="Liolios K."/>
            <person name="Pati A."/>
            <person name="Ivanova N."/>
            <person name="Mavromatis K."/>
            <person name="Chen A."/>
            <person name="Palaniappan K."/>
            <person name="Land M."/>
            <person name="Hauser L."/>
            <person name="Chang Y.J."/>
            <person name="Jeffries C.D."/>
            <person name="Detter J.C."/>
            <person name="Brettin T."/>
            <person name="Spring S."/>
            <person name="Rohde M."/>
            <person name="Goker M."/>
            <person name="Woyke T."/>
            <person name="Bristow J."/>
            <person name="Eisen J.A."/>
            <person name="Markowitz V."/>
            <person name="Hugenholtz P."/>
            <person name="Kyrpides N.C."/>
            <person name="Klenk H.P."/>
        </authorList>
    </citation>
    <scope>NUCLEOTIDE SEQUENCE [LARGE SCALE GENOMIC DNA]</scope>
    <source>
        <strain evidence="13">DSM 12809 / NBRC 114555 / N2460</strain>
    </source>
</reference>
<dbReference type="GO" id="GO:0032993">
    <property type="term" value="C:protein-DNA complex"/>
    <property type="evidence" value="ECO:0007669"/>
    <property type="project" value="TreeGrafter"/>
</dbReference>
<dbReference type="InterPro" id="IPR016032">
    <property type="entry name" value="Sig_transdc_resp-reg_C-effctor"/>
</dbReference>
<dbReference type="PaxDb" id="522772-Dacet_1474"/>
<dbReference type="HOGENOM" id="CLU_000445_30_4_0"/>
<gene>
    <name evidence="12" type="ordered locus">Dacet_1474</name>
</gene>
<feature type="modified residue" description="4-aspartylphosphate" evidence="8">
    <location>
        <position position="53"/>
    </location>
</feature>
<evidence type="ECO:0000256" key="4">
    <source>
        <dbReference type="ARBA" id="ARBA00023012"/>
    </source>
</evidence>
<dbReference type="GO" id="GO:0005829">
    <property type="term" value="C:cytosol"/>
    <property type="evidence" value="ECO:0007669"/>
    <property type="project" value="TreeGrafter"/>
</dbReference>
<evidence type="ECO:0000256" key="6">
    <source>
        <dbReference type="ARBA" id="ARBA00023125"/>
    </source>
</evidence>
<dbReference type="GO" id="GO:0006355">
    <property type="term" value="P:regulation of DNA-templated transcription"/>
    <property type="evidence" value="ECO:0007669"/>
    <property type="project" value="InterPro"/>
</dbReference>
<feature type="domain" description="OmpR/PhoB-type" evidence="11">
    <location>
        <begin position="130"/>
        <end position="229"/>
    </location>
</feature>
<dbReference type="Pfam" id="PF00072">
    <property type="entry name" value="Response_reg"/>
    <property type="match status" value="1"/>
</dbReference>
<evidence type="ECO:0000313" key="12">
    <source>
        <dbReference type="EMBL" id="ADD68244.1"/>
    </source>
</evidence>
<proteinExistence type="predicted"/>
<dbReference type="Pfam" id="PF00486">
    <property type="entry name" value="Trans_reg_C"/>
    <property type="match status" value="1"/>
</dbReference>
<dbReference type="Gene3D" id="6.10.250.690">
    <property type="match status" value="1"/>
</dbReference>
<feature type="DNA-binding region" description="OmpR/PhoB-type" evidence="9">
    <location>
        <begin position="130"/>
        <end position="229"/>
    </location>
</feature>